<evidence type="ECO:0000313" key="4">
    <source>
        <dbReference type="Proteomes" id="UP000295292"/>
    </source>
</evidence>
<gene>
    <name evidence="3" type="ORF">CLV99_4559</name>
</gene>
<reference evidence="3 4" key="1">
    <citation type="submission" date="2019-03" db="EMBL/GenBank/DDBJ databases">
        <title>Genomic Encyclopedia of Archaeal and Bacterial Type Strains, Phase II (KMG-II): from individual species to whole genera.</title>
        <authorList>
            <person name="Goeker M."/>
        </authorList>
    </citation>
    <scope>NUCLEOTIDE SEQUENCE [LARGE SCALE GENOMIC DNA]</scope>
    <source>
        <strain evidence="3 4">DSM 28353</strain>
    </source>
</reference>
<dbReference type="RefSeq" id="WP_133586681.1">
    <property type="nucleotide sequence ID" value="NZ_SNYV01000019.1"/>
</dbReference>
<dbReference type="Pfam" id="PF01370">
    <property type="entry name" value="Epimerase"/>
    <property type="match status" value="1"/>
</dbReference>
<dbReference type="EMBL" id="SNYV01000019">
    <property type="protein sequence ID" value="TDQ73505.1"/>
    <property type="molecule type" value="Genomic_DNA"/>
</dbReference>
<dbReference type="AlphaFoldDB" id="A0A4R6W9S8"/>
<dbReference type="OrthoDB" id="329806at2"/>
<dbReference type="PANTHER" id="PTHR43000">
    <property type="entry name" value="DTDP-D-GLUCOSE 4,6-DEHYDRATASE-RELATED"/>
    <property type="match status" value="1"/>
</dbReference>
<dbReference type="Proteomes" id="UP000295292">
    <property type="component" value="Unassembled WGS sequence"/>
</dbReference>
<feature type="domain" description="NAD-dependent epimerase/dehydratase" evidence="2">
    <location>
        <begin position="4"/>
        <end position="204"/>
    </location>
</feature>
<proteinExistence type="inferred from homology"/>
<dbReference type="InterPro" id="IPR001509">
    <property type="entry name" value="Epimerase_deHydtase"/>
</dbReference>
<evidence type="ECO:0000256" key="1">
    <source>
        <dbReference type="ARBA" id="ARBA00007637"/>
    </source>
</evidence>
<comment type="similarity">
    <text evidence="1">Belongs to the NAD(P)-dependent epimerase/dehydratase family.</text>
</comment>
<organism evidence="3 4">
    <name type="scientific">Sphingobacterium yanglingense</name>
    <dbReference type="NCBI Taxonomy" id="1437280"/>
    <lineage>
        <taxon>Bacteria</taxon>
        <taxon>Pseudomonadati</taxon>
        <taxon>Bacteroidota</taxon>
        <taxon>Sphingobacteriia</taxon>
        <taxon>Sphingobacteriales</taxon>
        <taxon>Sphingobacteriaceae</taxon>
        <taxon>Sphingobacterium</taxon>
    </lineage>
</organism>
<sequence length="299" mass="33408">MIGISGSSGFIGQNLLNSLHEAKCISLREKDWKILANNCDVLVNLVGKAHDHRGTATEQDYYYINLELTKEVFHVFKESSATLLIHVSSLAALEEFESSKPLTEADECHPNSWYGLSKRAAEIWLMKQKFSADKKIIILRPPMVHGSGDKGNLGLLYKLISKGIPYPLTSFNNSRSFISMDNFCYFIEQIILHQDKLDTGIYHIADDDAVSTKDIIEIIKKVSGKRVPTLALPKLLVKAIAKVGDKVPIPLNTPRLRKMTSDLLVSNEKIKQGLGIEKLPLTAKEGLEKTIKSFSERSE</sequence>
<dbReference type="Gene3D" id="3.40.50.720">
    <property type="entry name" value="NAD(P)-binding Rossmann-like Domain"/>
    <property type="match status" value="1"/>
</dbReference>
<evidence type="ECO:0000259" key="2">
    <source>
        <dbReference type="Pfam" id="PF01370"/>
    </source>
</evidence>
<protein>
    <submittedName>
        <fullName evidence="3">Nucleoside-diphosphate-sugar epimerase</fullName>
    </submittedName>
</protein>
<comment type="caution">
    <text evidence="3">The sequence shown here is derived from an EMBL/GenBank/DDBJ whole genome shotgun (WGS) entry which is preliminary data.</text>
</comment>
<dbReference type="InterPro" id="IPR036291">
    <property type="entry name" value="NAD(P)-bd_dom_sf"/>
</dbReference>
<keyword evidence="4" id="KW-1185">Reference proteome</keyword>
<evidence type="ECO:0000313" key="3">
    <source>
        <dbReference type="EMBL" id="TDQ73505.1"/>
    </source>
</evidence>
<dbReference type="SUPFAM" id="SSF51735">
    <property type="entry name" value="NAD(P)-binding Rossmann-fold domains"/>
    <property type="match status" value="1"/>
</dbReference>
<accession>A0A4R6W9S8</accession>
<name>A0A4R6W9S8_9SPHI</name>